<sequence length="140" mass="15477">MYRKKKEENVIVFDIADPETGRTYHFQVPEDRLVPLIGKRIGEEIAGDVIGFPGYRFRITGGTDKDGFPMHPGMQGPGKRRALLSGPPGFHPTHEGGRRAKTVRGNVISEAIKQVNLKVVQKGETPLEEFLPKAEEAAAE</sequence>
<evidence type="ECO:0000256" key="2">
    <source>
        <dbReference type="ARBA" id="ARBA00022980"/>
    </source>
</evidence>
<dbReference type="InterPro" id="IPR001377">
    <property type="entry name" value="Ribosomal_eS6"/>
</dbReference>
<comment type="similarity">
    <text evidence="1 4">Belongs to the eukaryotic ribosomal protein eS6 family.</text>
</comment>
<dbReference type="AlphaFoldDB" id="A0A1L2JK31"/>
<dbReference type="Pfam" id="PF01092">
    <property type="entry name" value="Ribosomal_S6e"/>
    <property type="match status" value="1"/>
</dbReference>
<dbReference type="EMBL" id="KX764982">
    <property type="protein sequence ID" value="AOZ56069.1"/>
    <property type="molecule type" value="Genomic_DNA"/>
</dbReference>
<organism evidence="6">
    <name type="scientific">uncultured korarchaeote</name>
    <dbReference type="NCBI Taxonomy" id="161241"/>
    <lineage>
        <taxon>Archaea</taxon>
        <taxon>Thermoproteota</taxon>
        <taxon>environmental samples</taxon>
    </lineage>
</organism>
<dbReference type="InterPro" id="IPR018282">
    <property type="entry name" value="Ribosomal_eS6_CS"/>
</dbReference>
<dbReference type="NCBIfam" id="NF003294">
    <property type="entry name" value="PRK04290.1-3"/>
    <property type="match status" value="1"/>
</dbReference>
<dbReference type="SMART" id="SM01405">
    <property type="entry name" value="Ribosomal_S6e"/>
    <property type="match status" value="1"/>
</dbReference>
<keyword evidence="2 4" id="KW-0689">Ribosomal protein</keyword>
<dbReference type="HAMAP" id="MF_00512">
    <property type="entry name" value="Ribosomal_eS6"/>
    <property type="match status" value="1"/>
</dbReference>
<evidence type="ECO:0000313" key="6">
    <source>
        <dbReference type="EMBL" id="AOZ56069.1"/>
    </source>
</evidence>
<reference evidence="6" key="1">
    <citation type="journal article" date="2017" name="Nature">
        <title>Metagenomic exploration of ASGARD archaea illuminates the origin of cellular complexity in eukaryotes.</title>
        <authorList>
            <person name="Zaremba-Niedzwiedzka K."/>
            <person name="Caceres E.F."/>
            <person name="Saw J.H.W."/>
            <person name="Backstrom D."/>
            <person name="Juzokaite L."/>
            <person name="Vancaester E."/>
            <person name="Seitz K.W."/>
            <person name="Anantharaman K."/>
            <person name="Starnawski P."/>
            <person name="Kjeldsen K.U."/>
            <person name="Stott M.B."/>
            <person name="Nunoura T."/>
            <person name="Banfield J.F."/>
            <person name="Schramm A."/>
            <person name="Baker B.J."/>
            <person name="Spang A."/>
            <person name="Ettema T.J.G."/>
        </authorList>
    </citation>
    <scope>NUCLEOTIDE SEQUENCE</scope>
    <source>
        <strain evidence="6">TIV_2</strain>
    </source>
</reference>
<dbReference type="GO" id="GO:1990904">
    <property type="term" value="C:ribonucleoprotein complex"/>
    <property type="evidence" value="ECO:0007669"/>
    <property type="project" value="UniProtKB-KW"/>
</dbReference>
<dbReference type="GO" id="GO:0003735">
    <property type="term" value="F:structural constituent of ribosome"/>
    <property type="evidence" value="ECO:0007669"/>
    <property type="project" value="InterPro"/>
</dbReference>
<dbReference type="PROSITE" id="PS00578">
    <property type="entry name" value="RIBOSOMAL_S6E"/>
    <property type="match status" value="1"/>
</dbReference>
<dbReference type="InterPro" id="IPR020924">
    <property type="entry name" value="Ribosomal_eS6_arc"/>
</dbReference>
<evidence type="ECO:0000256" key="1">
    <source>
        <dbReference type="ARBA" id="ARBA00009312"/>
    </source>
</evidence>
<evidence type="ECO:0000256" key="5">
    <source>
        <dbReference type="SAM" id="MobiDB-lite"/>
    </source>
</evidence>
<name>A0A1L2JK31_9CREN</name>
<feature type="region of interest" description="Disordered" evidence="5">
    <location>
        <begin position="63"/>
        <end position="100"/>
    </location>
</feature>
<evidence type="ECO:0000256" key="4">
    <source>
        <dbReference type="HAMAP-Rule" id="MF_00512"/>
    </source>
</evidence>
<dbReference type="GO" id="GO:0005840">
    <property type="term" value="C:ribosome"/>
    <property type="evidence" value="ECO:0007669"/>
    <property type="project" value="UniProtKB-KW"/>
</dbReference>
<accession>A0A1L2JK31</accession>
<protein>
    <recommendedName>
        <fullName evidence="4">Small ribosomal subunit protein eS6</fullName>
    </recommendedName>
</protein>
<dbReference type="GO" id="GO:0006412">
    <property type="term" value="P:translation"/>
    <property type="evidence" value="ECO:0007669"/>
    <property type="project" value="UniProtKB-UniRule"/>
</dbReference>
<evidence type="ECO:0000256" key="3">
    <source>
        <dbReference type="ARBA" id="ARBA00023274"/>
    </source>
</evidence>
<keyword evidence="3 4" id="KW-0687">Ribonucleoprotein</keyword>
<gene>
    <name evidence="4" type="primary">rps6e</name>
</gene>
<proteinExistence type="inferred from homology"/>
<dbReference type="PANTHER" id="PTHR11502">
    <property type="entry name" value="40S RIBOSOMAL PROTEIN S6"/>
    <property type="match status" value="1"/>
</dbReference>